<name>A0AAD6T0M0_9AGAR</name>
<dbReference type="EMBL" id="JARJCM010000044">
    <property type="protein sequence ID" value="KAJ7036250.1"/>
    <property type="molecule type" value="Genomic_DNA"/>
</dbReference>
<organism evidence="1 2">
    <name type="scientific">Mycena alexandri</name>
    <dbReference type="NCBI Taxonomy" id="1745969"/>
    <lineage>
        <taxon>Eukaryota</taxon>
        <taxon>Fungi</taxon>
        <taxon>Dikarya</taxon>
        <taxon>Basidiomycota</taxon>
        <taxon>Agaricomycotina</taxon>
        <taxon>Agaricomycetes</taxon>
        <taxon>Agaricomycetidae</taxon>
        <taxon>Agaricales</taxon>
        <taxon>Marasmiineae</taxon>
        <taxon>Mycenaceae</taxon>
        <taxon>Mycena</taxon>
    </lineage>
</organism>
<evidence type="ECO:0000313" key="1">
    <source>
        <dbReference type="EMBL" id="KAJ7036250.1"/>
    </source>
</evidence>
<accession>A0AAD6T0M0</accession>
<comment type="caution">
    <text evidence="1">The sequence shown here is derived from an EMBL/GenBank/DDBJ whole genome shotgun (WGS) entry which is preliminary data.</text>
</comment>
<evidence type="ECO:0000313" key="2">
    <source>
        <dbReference type="Proteomes" id="UP001218188"/>
    </source>
</evidence>
<reference evidence="1" key="1">
    <citation type="submission" date="2023-03" db="EMBL/GenBank/DDBJ databases">
        <title>Massive genome expansion in bonnet fungi (Mycena s.s.) driven by repeated elements and novel gene families across ecological guilds.</title>
        <authorList>
            <consortium name="Lawrence Berkeley National Laboratory"/>
            <person name="Harder C.B."/>
            <person name="Miyauchi S."/>
            <person name="Viragh M."/>
            <person name="Kuo A."/>
            <person name="Thoen E."/>
            <person name="Andreopoulos B."/>
            <person name="Lu D."/>
            <person name="Skrede I."/>
            <person name="Drula E."/>
            <person name="Henrissat B."/>
            <person name="Morin E."/>
            <person name="Kohler A."/>
            <person name="Barry K."/>
            <person name="LaButti K."/>
            <person name="Morin E."/>
            <person name="Salamov A."/>
            <person name="Lipzen A."/>
            <person name="Mereny Z."/>
            <person name="Hegedus B."/>
            <person name="Baldrian P."/>
            <person name="Stursova M."/>
            <person name="Weitz H."/>
            <person name="Taylor A."/>
            <person name="Grigoriev I.V."/>
            <person name="Nagy L.G."/>
            <person name="Martin F."/>
            <person name="Kauserud H."/>
        </authorList>
    </citation>
    <scope>NUCLEOTIDE SEQUENCE</scope>
    <source>
        <strain evidence="1">CBHHK200</strain>
    </source>
</reference>
<sequence>MPLFTNIGPPLTVRVHICLNLNYTSCTRFTRPNRPPQVPITRPLSAVRPIDLDVGDHGQISTKFHGVYILILLHRILEFGRGDYRQIDTIQVLDVCESRSIVEFKFNDLCNQGLTFARQIPFQCFQKCRNSVRTTETIVNLSRSRSKDGFKFNMPEGLNVRSTKVGFIHAYYSASAWIVHPLGRASPTGYMPSTIPPAKFQSGNLSKSMKQMNRILAYVHAKFGVSALARIQRVPQRACDRPHVAFRGTAGTHLHVDSVRIEVEMGMESDGGGDGDELSADVLARAGSACTQRRAREGWVGSAAYFMEVKRRRAMSVRLCSEGREKRWSSCRPCFARRGVHLLVALVVWRARERVLRGSIFAVDADDDVGMGSALRDGAGAEAEDEDGSVAVTAVAEERVNRRVRLHDLRTGTSESCIQVPTLLSKHK</sequence>
<gene>
    <name evidence="1" type="ORF">C8F04DRAFT_1233203</name>
</gene>
<proteinExistence type="predicted"/>
<keyword evidence="2" id="KW-1185">Reference proteome</keyword>
<dbReference type="Proteomes" id="UP001218188">
    <property type="component" value="Unassembled WGS sequence"/>
</dbReference>
<dbReference type="AlphaFoldDB" id="A0AAD6T0M0"/>
<protein>
    <submittedName>
        <fullName evidence="1">Uncharacterized protein</fullName>
    </submittedName>
</protein>